<dbReference type="EMBL" id="WQLB01000021">
    <property type="protein sequence ID" value="MVN88010.1"/>
    <property type="molecule type" value="Genomic_DNA"/>
</dbReference>
<feature type="domain" description="Helix-turn-helix" evidence="1">
    <location>
        <begin position="7"/>
        <end position="54"/>
    </location>
</feature>
<dbReference type="Proteomes" id="UP000483286">
    <property type="component" value="Unassembled WGS sequence"/>
</dbReference>
<dbReference type="SUPFAM" id="SSF46955">
    <property type="entry name" value="Putative DNA-binding domain"/>
    <property type="match status" value="1"/>
</dbReference>
<dbReference type="RefSeq" id="WP_157460067.1">
    <property type="nucleotide sequence ID" value="NZ_WQLB01000021.1"/>
</dbReference>
<dbReference type="Gene3D" id="1.10.10.10">
    <property type="entry name" value="Winged helix-like DNA-binding domain superfamily/Winged helix DNA-binding domain"/>
    <property type="match status" value="1"/>
</dbReference>
<name>A0A7C9HZN7_9DEIO</name>
<dbReference type="GO" id="GO:0003677">
    <property type="term" value="F:DNA binding"/>
    <property type="evidence" value="ECO:0007669"/>
    <property type="project" value="InterPro"/>
</dbReference>
<accession>A0A7C9HZN7</accession>
<dbReference type="InterPro" id="IPR036388">
    <property type="entry name" value="WH-like_DNA-bd_sf"/>
</dbReference>
<comment type="caution">
    <text evidence="2">The sequence shown here is derived from an EMBL/GenBank/DDBJ whole genome shotgun (WGS) entry which is preliminary data.</text>
</comment>
<dbReference type="Pfam" id="PF12728">
    <property type="entry name" value="HTH_17"/>
    <property type="match status" value="1"/>
</dbReference>
<dbReference type="InterPro" id="IPR010093">
    <property type="entry name" value="SinI_DNA-bd"/>
</dbReference>
<proteinExistence type="predicted"/>
<keyword evidence="3" id="KW-1185">Reference proteome</keyword>
<organism evidence="2 3">
    <name type="scientific">Deinococcus arboris</name>
    <dbReference type="NCBI Taxonomy" id="2682977"/>
    <lineage>
        <taxon>Bacteria</taxon>
        <taxon>Thermotogati</taxon>
        <taxon>Deinococcota</taxon>
        <taxon>Deinococci</taxon>
        <taxon>Deinococcales</taxon>
        <taxon>Deinococcaceae</taxon>
        <taxon>Deinococcus</taxon>
    </lineage>
</organism>
<dbReference type="NCBIfam" id="TIGR01764">
    <property type="entry name" value="excise"/>
    <property type="match status" value="1"/>
</dbReference>
<dbReference type="InterPro" id="IPR009061">
    <property type="entry name" value="DNA-bd_dom_put_sf"/>
</dbReference>
<dbReference type="AlphaFoldDB" id="A0A7C9HZN7"/>
<gene>
    <name evidence="2" type="ORF">GO986_14735</name>
</gene>
<evidence type="ECO:0000313" key="2">
    <source>
        <dbReference type="EMBL" id="MVN88010.1"/>
    </source>
</evidence>
<dbReference type="InterPro" id="IPR041657">
    <property type="entry name" value="HTH_17"/>
</dbReference>
<protein>
    <submittedName>
        <fullName evidence="2">Helix-turn-helix domain-containing protein</fullName>
    </submittedName>
</protein>
<evidence type="ECO:0000313" key="3">
    <source>
        <dbReference type="Proteomes" id="UP000483286"/>
    </source>
</evidence>
<reference evidence="2 3" key="1">
    <citation type="submission" date="2019-12" db="EMBL/GenBank/DDBJ databases">
        <title>Deinococcus sp. HMF7620 Genome sequencing and assembly.</title>
        <authorList>
            <person name="Kang H."/>
            <person name="Kim H."/>
            <person name="Joh K."/>
        </authorList>
    </citation>
    <scope>NUCLEOTIDE SEQUENCE [LARGE SCALE GENOMIC DNA]</scope>
    <source>
        <strain evidence="2 3">HMF7620</strain>
    </source>
</reference>
<sequence>MSDPHEVLTLEELAAFLKVSETTAYALVRGGEVPGRKVGREWRFLKARVVDWLMSAGAEAAHSETGGNNMDKTGFVQRDELGGEFKQEGGQEYVALWLPITREEKAAQLEKAARDGVNVSELVADYLRDWVKA</sequence>
<evidence type="ECO:0000259" key="1">
    <source>
        <dbReference type="Pfam" id="PF12728"/>
    </source>
</evidence>